<evidence type="ECO:0000256" key="1">
    <source>
        <dbReference type="ARBA" id="ARBA00008361"/>
    </source>
</evidence>
<keyword evidence="2 5" id="KW-0489">Methyltransferase</keyword>
<sequence>MTSAVHPRSLVGFGKGTNELYNKARPSYRPEVLSRIRKAVESPGPLNVVEIGSGTGLFTRALLEQWTDVGSLKAIEPSEGMRETFAKYTTDDRITLTEGTFDNTGVEDGWADVVVIAQAYHWCLDHGAAAAEFGRILKPGGVLSLIWNAENDDAVEWLKQLQMRAKQEYDGTPNFRSGLWRGLFEASEYLNLFLPPEEQIFQWDIPGTTEGILNRALSSSRVIALADAERDQFVEDVRVILERGDGRKWIEEDKGTFVYPHTTRLVLSRRK</sequence>
<keyword evidence="6" id="KW-1185">Reference proteome</keyword>
<name>A0AAD7FIQ9_9AGAR</name>
<gene>
    <name evidence="5" type="ORF">FB45DRAFT_136981</name>
</gene>
<evidence type="ECO:0000313" key="5">
    <source>
        <dbReference type="EMBL" id="KAJ7621181.1"/>
    </source>
</evidence>
<comment type="similarity">
    <text evidence="1">Belongs to the methyltransferase superfamily.</text>
</comment>
<evidence type="ECO:0000256" key="3">
    <source>
        <dbReference type="ARBA" id="ARBA00022679"/>
    </source>
</evidence>
<dbReference type="PANTHER" id="PTHR44942">
    <property type="entry name" value="METHYLTRANSF_11 DOMAIN-CONTAINING PROTEIN"/>
    <property type="match status" value="1"/>
</dbReference>
<dbReference type="GO" id="GO:0032259">
    <property type="term" value="P:methylation"/>
    <property type="evidence" value="ECO:0007669"/>
    <property type="project" value="UniProtKB-KW"/>
</dbReference>
<dbReference type="AlphaFoldDB" id="A0AAD7FIQ9"/>
<dbReference type="InterPro" id="IPR029063">
    <property type="entry name" value="SAM-dependent_MTases_sf"/>
</dbReference>
<proteinExistence type="inferred from homology"/>
<evidence type="ECO:0000313" key="6">
    <source>
        <dbReference type="Proteomes" id="UP001221142"/>
    </source>
</evidence>
<evidence type="ECO:0000259" key="4">
    <source>
        <dbReference type="Pfam" id="PF08241"/>
    </source>
</evidence>
<reference evidence="5" key="1">
    <citation type="submission" date="2023-03" db="EMBL/GenBank/DDBJ databases">
        <title>Massive genome expansion in bonnet fungi (Mycena s.s.) driven by repeated elements and novel gene families across ecological guilds.</title>
        <authorList>
            <consortium name="Lawrence Berkeley National Laboratory"/>
            <person name="Harder C.B."/>
            <person name="Miyauchi S."/>
            <person name="Viragh M."/>
            <person name="Kuo A."/>
            <person name="Thoen E."/>
            <person name="Andreopoulos B."/>
            <person name="Lu D."/>
            <person name="Skrede I."/>
            <person name="Drula E."/>
            <person name="Henrissat B."/>
            <person name="Morin E."/>
            <person name="Kohler A."/>
            <person name="Barry K."/>
            <person name="LaButti K."/>
            <person name="Morin E."/>
            <person name="Salamov A."/>
            <person name="Lipzen A."/>
            <person name="Mereny Z."/>
            <person name="Hegedus B."/>
            <person name="Baldrian P."/>
            <person name="Stursova M."/>
            <person name="Weitz H."/>
            <person name="Taylor A."/>
            <person name="Grigoriev I.V."/>
            <person name="Nagy L.G."/>
            <person name="Martin F."/>
            <person name="Kauserud H."/>
        </authorList>
    </citation>
    <scope>NUCLEOTIDE SEQUENCE</scope>
    <source>
        <strain evidence="5">9284</strain>
    </source>
</reference>
<dbReference type="EMBL" id="JARKIF010000016">
    <property type="protein sequence ID" value="KAJ7621181.1"/>
    <property type="molecule type" value="Genomic_DNA"/>
</dbReference>
<dbReference type="SUPFAM" id="SSF53335">
    <property type="entry name" value="S-adenosyl-L-methionine-dependent methyltransferases"/>
    <property type="match status" value="1"/>
</dbReference>
<dbReference type="Proteomes" id="UP001221142">
    <property type="component" value="Unassembled WGS sequence"/>
</dbReference>
<evidence type="ECO:0000256" key="2">
    <source>
        <dbReference type="ARBA" id="ARBA00022603"/>
    </source>
</evidence>
<dbReference type="CDD" id="cd02440">
    <property type="entry name" value="AdoMet_MTases"/>
    <property type="match status" value="1"/>
</dbReference>
<organism evidence="5 6">
    <name type="scientific">Roridomyces roridus</name>
    <dbReference type="NCBI Taxonomy" id="1738132"/>
    <lineage>
        <taxon>Eukaryota</taxon>
        <taxon>Fungi</taxon>
        <taxon>Dikarya</taxon>
        <taxon>Basidiomycota</taxon>
        <taxon>Agaricomycotina</taxon>
        <taxon>Agaricomycetes</taxon>
        <taxon>Agaricomycetidae</taxon>
        <taxon>Agaricales</taxon>
        <taxon>Marasmiineae</taxon>
        <taxon>Mycenaceae</taxon>
        <taxon>Roridomyces</taxon>
    </lineage>
</organism>
<comment type="caution">
    <text evidence="5">The sequence shown here is derived from an EMBL/GenBank/DDBJ whole genome shotgun (WGS) entry which is preliminary data.</text>
</comment>
<protein>
    <submittedName>
        <fullName evidence="5">S-adenosyl-L-methionine-dependent methyltransferase</fullName>
    </submittedName>
</protein>
<feature type="domain" description="Methyltransferase type 11" evidence="4">
    <location>
        <begin position="49"/>
        <end position="144"/>
    </location>
</feature>
<dbReference type="InterPro" id="IPR013216">
    <property type="entry name" value="Methyltransf_11"/>
</dbReference>
<dbReference type="GO" id="GO:0008757">
    <property type="term" value="F:S-adenosylmethionine-dependent methyltransferase activity"/>
    <property type="evidence" value="ECO:0007669"/>
    <property type="project" value="InterPro"/>
</dbReference>
<dbReference type="PANTHER" id="PTHR44942:SF4">
    <property type="entry name" value="METHYLTRANSFERASE TYPE 11 DOMAIN-CONTAINING PROTEIN"/>
    <property type="match status" value="1"/>
</dbReference>
<dbReference type="Gene3D" id="3.40.50.150">
    <property type="entry name" value="Vaccinia Virus protein VP39"/>
    <property type="match status" value="1"/>
</dbReference>
<dbReference type="InterPro" id="IPR051052">
    <property type="entry name" value="Diverse_substrate_MTase"/>
</dbReference>
<accession>A0AAD7FIQ9</accession>
<dbReference type="Pfam" id="PF08241">
    <property type="entry name" value="Methyltransf_11"/>
    <property type="match status" value="1"/>
</dbReference>
<keyword evidence="3" id="KW-0808">Transferase</keyword>